<evidence type="ECO:0000313" key="3">
    <source>
        <dbReference type="EMBL" id="GJT90078.1"/>
    </source>
</evidence>
<dbReference type="InterPro" id="IPR007053">
    <property type="entry name" value="LRAT_dom"/>
</dbReference>
<evidence type="ECO:0000256" key="1">
    <source>
        <dbReference type="SAM" id="MobiDB-lite"/>
    </source>
</evidence>
<protein>
    <submittedName>
        <fullName evidence="3">Endopeptidase, NLPC/P60 domain, LRAT-like domain protein</fullName>
    </submittedName>
</protein>
<sequence length="283" mass="32115">MGLRERTSTFLIRITDDDNDNLSSYATKGDNFINVDPTTTTLLPTRKSRSELKEGDRIYTWRKQLYSHHGIFVGEGKIIHFVSTIRDYEGSRFLAALKILSGSSTSHHKEKSPCSVSYCGLEKVAESGVKLSCINCFLKKGSLYRFKYQASIEFLYAKARGGTCSMAKSDPLEDVMHRATYLYENGYGKYDLMNNNCEDFALYCKTGLWSTDKESQGRSSQANMVRPTRHAKKDKDMIESVTRIATSIPRSFSKRENKDLGHRNDVVKVPVEDLSSFCRSLNQ</sequence>
<gene>
    <name evidence="3" type="ORF">Tco_1078923</name>
</gene>
<evidence type="ECO:0000259" key="2">
    <source>
        <dbReference type="PROSITE" id="PS51934"/>
    </source>
</evidence>
<accession>A0ABQ5HQC7</accession>
<dbReference type="Proteomes" id="UP001151760">
    <property type="component" value="Unassembled WGS sequence"/>
</dbReference>
<proteinExistence type="predicted"/>
<reference evidence="3" key="2">
    <citation type="submission" date="2022-01" db="EMBL/GenBank/DDBJ databases">
        <authorList>
            <person name="Yamashiro T."/>
            <person name="Shiraishi A."/>
            <person name="Satake H."/>
            <person name="Nakayama K."/>
        </authorList>
    </citation>
    <scope>NUCLEOTIDE SEQUENCE</scope>
</reference>
<keyword evidence="4" id="KW-1185">Reference proteome</keyword>
<dbReference type="PROSITE" id="PS51934">
    <property type="entry name" value="LRAT"/>
    <property type="match status" value="1"/>
</dbReference>
<reference evidence="3" key="1">
    <citation type="journal article" date="2022" name="Int. J. Mol. Sci.">
        <title>Draft Genome of Tanacetum Coccineum: Genomic Comparison of Closely Related Tanacetum-Family Plants.</title>
        <authorList>
            <person name="Yamashiro T."/>
            <person name="Shiraishi A."/>
            <person name="Nakayama K."/>
            <person name="Satake H."/>
        </authorList>
    </citation>
    <scope>NUCLEOTIDE SEQUENCE</scope>
</reference>
<comment type="caution">
    <text evidence="3">The sequence shown here is derived from an EMBL/GenBank/DDBJ whole genome shotgun (WGS) entry which is preliminary data.</text>
</comment>
<evidence type="ECO:0000313" key="4">
    <source>
        <dbReference type="Proteomes" id="UP001151760"/>
    </source>
</evidence>
<dbReference type="PANTHER" id="PTHR46137:SF19">
    <property type="entry name" value="GB|AAF32477.1"/>
    <property type="match status" value="1"/>
</dbReference>
<dbReference type="Gene3D" id="3.90.1720.10">
    <property type="entry name" value="endopeptidase domain like (from Nostoc punctiforme)"/>
    <property type="match status" value="1"/>
</dbReference>
<dbReference type="Pfam" id="PF04970">
    <property type="entry name" value="LRAT"/>
    <property type="match status" value="1"/>
</dbReference>
<organism evidence="3 4">
    <name type="scientific">Tanacetum coccineum</name>
    <dbReference type="NCBI Taxonomy" id="301880"/>
    <lineage>
        <taxon>Eukaryota</taxon>
        <taxon>Viridiplantae</taxon>
        <taxon>Streptophyta</taxon>
        <taxon>Embryophyta</taxon>
        <taxon>Tracheophyta</taxon>
        <taxon>Spermatophyta</taxon>
        <taxon>Magnoliopsida</taxon>
        <taxon>eudicotyledons</taxon>
        <taxon>Gunneridae</taxon>
        <taxon>Pentapetalae</taxon>
        <taxon>asterids</taxon>
        <taxon>campanulids</taxon>
        <taxon>Asterales</taxon>
        <taxon>Asteraceae</taxon>
        <taxon>Asteroideae</taxon>
        <taxon>Anthemideae</taxon>
        <taxon>Anthemidinae</taxon>
        <taxon>Tanacetum</taxon>
    </lineage>
</organism>
<feature type="region of interest" description="Disordered" evidence="1">
    <location>
        <begin position="213"/>
        <end position="233"/>
    </location>
</feature>
<name>A0ABQ5HQC7_9ASTR</name>
<dbReference type="EMBL" id="BQNB010019889">
    <property type="protein sequence ID" value="GJT90078.1"/>
    <property type="molecule type" value="Genomic_DNA"/>
</dbReference>
<feature type="domain" description="LRAT" evidence="2">
    <location>
        <begin position="58"/>
        <end position="213"/>
    </location>
</feature>
<dbReference type="PANTHER" id="PTHR46137">
    <property type="entry name" value="OS05G0310600 PROTEIN"/>
    <property type="match status" value="1"/>
</dbReference>